<dbReference type="GeneID" id="62877624"/>
<evidence type="ECO:0000256" key="1">
    <source>
        <dbReference type="SAM" id="MobiDB-lite"/>
    </source>
</evidence>
<feature type="region of interest" description="Disordered" evidence="1">
    <location>
        <begin position="1"/>
        <end position="48"/>
    </location>
</feature>
<proteinExistence type="predicted"/>
<protein>
    <submittedName>
        <fullName evidence="2">Htur_1727 family rSAM-partnered candidate RiPP</fullName>
    </submittedName>
</protein>
<dbReference type="AlphaFoldDB" id="A0A8T8E0F4"/>
<feature type="compositionally biased region" description="Acidic residues" evidence="1">
    <location>
        <begin position="85"/>
        <end position="99"/>
    </location>
</feature>
<feature type="compositionally biased region" description="Basic and acidic residues" evidence="1">
    <location>
        <begin position="25"/>
        <end position="35"/>
    </location>
</feature>
<dbReference type="Gene3D" id="3.10.20.520">
    <property type="entry name" value="Phenylacetic acid degradation B"/>
    <property type="match status" value="1"/>
</dbReference>
<accession>A0A8T8E0F4</accession>
<dbReference type="OrthoDB" id="168567at2157"/>
<dbReference type="Pfam" id="PF06243">
    <property type="entry name" value="PaaB"/>
    <property type="match status" value="1"/>
</dbReference>
<dbReference type="Proteomes" id="UP000637819">
    <property type="component" value="Chromosome"/>
</dbReference>
<reference evidence="2 3" key="1">
    <citation type="submission" date="2021-01" db="EMBL/GenBank/DDBJ databases">
        <title>Genome Sequence and Methylation Pattern of Haloterrigena salifodinae BOL5-1, An Extremely Halophilic Archaeon from a Bolivian Salt Mine.</title>
        <authorList>
            <person name="DasSarma P."/>
            <person name="Anton B.P."/>
            <person name="DasSarma S.L."/>
            <person name="von Ehrenheim H.A.L."/>
            <person name="Martinez F.L."/>
            <person name="Guzman D."/>
            <person name="Roberts R.J."/>
            <person name="DasSarma S."/>
        </authorList>
    </citation>
    <scope>NUCLEOTIDE SEQUENCE [LARGE SCALE GENOMIC DNA]</scope>
    <source>
        <strain evidence="2 3">BOL5-1</strain>
    </source>
</reference>
<organism evidence="2 3">
    <name type="scientific">Haloterrigena salifodinae</name>
    <dbReference type="NCBI Taxonomy" id="2675099"/>
    <lineage>
        <taxon>Archaea</taxon>
        <taxon>Methanobacteriati</taxon>
        <taxon>Methanobacteriota</taxon>
        <taxon>Stenosarchaea group</taxon>
        <taxon>Halobacteria</taxon>
        <taxon>Halobacteriales</taxon>
        <taxon>Natrialbaceae</taxon>
        <taxon>Haloterrigena</taxon>
    </lineage>
</organism>
<evidence type="ECO:0000313" key="3">
    <source>
        <dbReference type="Proteomes" id="UP000637819"/>
    </source>
</evidence>
<gene>
    <name evidence="2" type="ORF">JMJ58_20830</name>
</gene>
<dbReference type="RefSeq" id="WP_204747865.1">
    <property type="nucleotide sequence ID" value="NZ_CP069188.1"/>
</dbReference>
<dbReference type="KEGG" id="hsal:JMJ58_20830"/>
<dbReference type="EMBL" id="CP069188">
    <property type="protein sequence ID" value="QRV15314.1"/>
    <property type="molecule type" value="Genomic_DNA"/>
</dbReference>
<sequence length="125" mass="13792">MVEKARRDRVEADERGNPTPQWEVFLREEPGDPLRHVGSVAAASESEAHEHASRLFGWYAVDVWLCPADAVGRYSTRGLESEAERSDDDGDGTDADGDGNDDREGDDREPRVYKETAGASEVNSL</sequence>
<feature type="compositionally biased region" description="Basic and acidic residues" evidence="1">
    <location>
        <begin position="1"/>
        <end position="16"/>
    </location>
</feature>
<name>A0A8T8E0F4_9EURY</name>
<dbReference type="NCBIfam" id="TIGR04031">
    <property type="entry name" value="Htur_1727_fam"/>
    <property type="match status" value="1"/>
</dbReference>
<evidence type="ECO:0000313" key="2">
    <source>
        <dbReference type="EMBL" id="QRV15314.1"/>
    </source>
</evidence>
<dbReference type="InterPro" id="IPR038693">
    <property type="entry name" value="PaaB_sf"/>
</dbReference>
<feature type="region of interest" description="Disordered" evidence="1">
    <location>
        <begin position="76"/>
        <end position="125"/>
    </location>
</feature>
<dbReference type="InterPro" id="IPR009359">
    <property type="entry name" value="PaaB"/>
</dbReference>
<feature type="compositionally biased region" description="Basic and acidic residues" evidence="1">
    <location>
        <begin position="100"/>
        <end position="114"/>
    </location>
</feature>
<dbReference type="InterPro" id="IPR023976">
    <property type="entry name" value="CHP04031_Htur1727"/>
</dbReference>
<keyword evidence="3" id="KW-1185">Reference proteome</keyword>